<gene>
    <name evidence="1" type="ORF">TIFTF001_053114</name>
</gene>
<comment type="caution">
    <text evidence="1">The sequence shown here is derived from an EMBL/GenBank/DDBJ whole genome shotgun (WGS) entry which is preliminary data.</text>
</comment>
<dbReference type="AlphaFoldDB" id="A0AA88EHA7"/>
<organism evidence="1 2">
    <name type="scientific">Ficus carica</name>
    <name type="common">Common fig</name>
    <dbReference type="NCBI Taxonomy" id="3494"/>
    <lineage>
        <taxon>Eukaryota</taxon>
        <taxon>Viridiplantae</taxon>
        <taxon>Streptophyta</taxon>
        <taxon>Embryophyta</taxon>
        <taxon>Tracheophyta</taxon>
        <taxon>Spermatophyta</taxon>
        <taxon>Magnoliopsida</taxon>
        <taxon>eudicotyledons</taxon>
        <taxon>Gunneridae</taxon>
        <taxon>Pentapetalae</taxon>
        <taxon>rosids</taxon>
        <taxon>fabids</taxon>
        <taxon>Rosales</taxon>
        <taxon>Moraceae</taxon>
        <taxon>Ficeae</taxon>
        <taxon>Ficus</taxon>
    </lineage>
</organism>
<sequence length="277" mass="30586">MMEQFSYLWNDGVSSVVGDVGGALEEPFLPLNRDLASELEMEESRRDGVAMDFSLGQQETLKFEKQHEEIMENVVDDDDEKVPVVNYVVAASHSLIEDLLVSPYANTMPYESIVFEDPEVDINAKQGIIIAEPLDSHKKVDAAVVHVVVKGALQEPKIEDYISLSILPSLNLIVNVVDGELEFESTKEECLSFVLTEPNLVASSVETAAKVEKEVMTSSEAGRCYPRSLLSFTDASIIALKIENEVLSMEQKLSATEVHSVANINPSHLKDFLPQSV</sequence>
<proteinExistence type="predicted"/>
<feature type="non-terminal residue" evidence="1">
    <location>
        <position position="1"/>
    </location>
</feature>
<dbReference type="EMBL" id="BTGU01012122">
    <property type="protein sequence ID" value="GMN74083.1"/>
    <property type="molecule type" value="Genomic_DNA"/>
</dbReference>
<protein>
    <submittedName>
        <fullName evidence="1">Uncharacterized protein</fullName>
    </submittedName>
</protein>
<reference evidence="1" key="1">
    <citation type="submission" date="2023-07" db="EMBL/GenBank/DDBJ databases">
        <title>draft genome sequence of fig (Ficus carica).</title>
        <authorList>
            <person name="Takahashi T."/>
            <person name="Nishimura K."/>
        </authorList>
    </citation>
    <scope>NUCLEOTIDE SEQUENCE</scope>
</reference>
<evidence type="ECO:0000313" key="1">
    <source>
        <dbReference type="EMBL" id="GMN74083.1"/>
    </source>
</evidence>
<name>A0AA88EHA7_FICCA</name>
<accession>A0AA88EHA7</accession>
<evidence type="ECO:0000313" key="2">
    <source>
        <dbReference type="Proteomes" id="UP001187192"/>
    </source>
</evidence>
<keyword evidence="2" id="KW-1185">Reference proteome</keyword>
<dbReference type="Proteomes" id="UP001187192">
    <property type="component" value="Unassembled WGS sequence"/>
</dbReference>